<dbReference type="OrthoDB" id="9797415at2"/>
<comment type="caution">
    <text evidence="1">The sequence shown here is derived from an EMBL/GenBank/DDBJ whole genome shotgun (WGS) entry which is preliminary data.</text>
</comment>
<dbReference type="NCBIfam" id="TIGR01509">
    <property type="entry name" value="HAD-SF-IA-v3"/>
    <property type="match status" value="1"/>
</dbReference>
<dbReference type="SUPFAM" id="SSF56784">
    <property type="entry name" value="HAD-like"/>
    <property type="match status" value="1"/>
</dbReference>
<keyword evidence="2" id="KW-1185">Reference proteome</keyword>
<dbReference type="Gene3D" id="1.10.150.240">
    <property type="entry name" value="Putative phosphatase, domain 2"/>
    <property type="match status" value="1"/>
</dbReference>
<dbReference type="NCBIfam" id="TIGR01549">
    <property type="entry name" value="HAD-SF-IA-v1"/>
    <property type="match status" value="1"/>
</dbReference>
<dbReference type="InterPro" id="IPR006439">
    <property type="entry name" value="HAD-SF_hydro_IA"/>
</dbReference>
<dbReference type="PANTHER" id="PTHR43611:SF3">
    <property type="entry name" value="FLAVIN MONONUCLEOTIDE HYDROLASE 1, CHLOROPLATIC"/>
    <property type="match status" value="1"/>
</dbReference>
<name>A0A1E5SY48_9BACT</name>
<dbReference type="CDD" id="cd02603">
    <property type="entry name" value="HAD_sEH-N_like"/>
    <property type="match status" value="1"/>
</dbReference>
<sequence>MPLDLSEVDNIIFDLGGVILNIDHDAPIRAFKQLGIPNFQALYSKATQSSLFTDLETGAISPSEFRDGLRSFLPIPLNDHKLDEAWNSIILDFPVKNIRLLEKLKSEKRIFLLSNTNTIHLAVFTERLKQHFGYNALDELLEKTYYSHEVGMRKPNKDIFQYVIKDSGVIPDRTLFIDDTIDHVITAKSCHLHTHHLKDNESIIELFN</sequence>
<dbReference type="InterPro" id="IPR023214">
    <property type="entry name" value="HAD_sf"/>
</dbReference>
<proteinExistence type="predicted"/>
<dbReference type="SFLD" id="SFLDG01129">
    <property type="entry name" value="C1.5:_HAD__Beta-PGM__Phosphata"/>
    <property type="match status" value="1"/>
</dbReference>
<dbReference type="AlphaFoldDB" id="A0A1E5SY48"/>
<dbReference type="PANTHER" id="PTHR43611">
    <property type="entry name" value="ALPHA-D-GLUCOSE 1-PHOSPHATE PHOSPHATASE"/>
    <property type="match status" value="1"/>
</dbReference>
<evidence type="ECO:0008006" key="3">
    <source>
        <dbReference type="Google" id="ProtNLM"/>
    </source>
</evidence>
<evidence type="ECO:0000313" key="2">
    <source>
        <dbReference type="Proteomes" id="UP000095552"/>
    </source>
</evidence>
<protein>
    <recommendedName>
        <fullName evidence="3">Haloacid dehalogenase</fullName>
    </recommendedName>
</protein>
<organism evidence="1 2">
    <name type="scientific">Roseivirga misakiensis</name>
    <dbReference type="NCBI Taxonomy" id="1563681"/>
    <lineage>
        <taxon>Bacteria</taxon>
        <taxon>Pseudomonadati</taxon>
        <taxon>Bacteroidota</taxon>
        <taxon>Cytophagia</taxon>
        <taxon>Cytophagales</taxon>
        <taxon>Roseivirgaceae</taxon>
        <taxon>Roseivirga</taxon>
    </lineage>
</organism>
<reference evidence="1 2" key="1">
    <citation type="submission" date="2016-08" db="EMBL/GenBank/DDBJ databases">
        <title>Draft genome of Fabibacter sp. strain SK-8.</title>
        <authorList>
            <person name="Wong S.-K."/>
            <person name="Hamasaki K."/>
            <person name="Yoshizawa S."/>
        </authorList>
    </citation>
    <scope>NUCLEOTIDE SEQUENCE [LARGE SCALE GENOMIC DNA]</scope>
    <source>
        <strain evidence="1 2">SK-8</strain>
    </source>
</reference>
<dbReference type="Pfam" id="PF00702">
    <property type="entry name" value="Hydrolase"/>
    <property type="match status" value="1"/>
</dbReference>
<dbReference type="RefSeq" id="WP_069835554.1">
    <property type="nucleotide sequence ID" value="NZ_MDGQ01000005.1"/>
</dbReference>
<accession>A0A1E5SY48</accession>
<gene>
    <name evidence="1" type="ORF">BFP71_11185</name>
</gene>
<evidence type="ECO:0000313" key="1">
    <source>
        <dbReference type="EMBL" id="OEK04049.1"/>
    </source>
</evidence>
<dbReference type="EMBL" id="MDGQ01000005">
    <property type="protein sequence ID" value="OEK04049.1"/>
    <property type="molecule type" value="Genomic_DNA"/>
</dbReference>
<dbReference type="InterPro" id="IPR036412">
    <property type="entry name" value="HAD-like_sf"/>
</dbReference>
<dbReference type="InterPro" id="IPR023198">
    <property type="entry name" value="PGP-like_dom2"/>
</dbReference>
<dbReference type="STRING" id="1563681.BFP71_11185"/>
<dbReference type="Proteomes" id="UP000095552">
    <property type="component" value="Unassembled WGS sequence"/>
</dbReference>
<dbReference type="Gene3D" id="3.40.50.1000">
    <property type="entry name" value="HAD superfamily/HAD-like"/>
    <property type="match status" value="1"/>
</dbReference>
<dbReference type="SFLD" id="SFLDS00003">
    <property type="entry name" value="Haloacid_Dehalogenase"/>
    <property type="match status" value="1"/>
</dbReference>